<dbReference type="SUPFAM" id="SSF54001">
    <property type="entry name" value="Cysteine proteinases"/>
    <property type="match status" value="1"/>
</dbReference>
<dbReference type="InterPro" id="IPR038765">
    <property type="entry name" value="Papain-like_cys_pep_sf"/>
</dbReference>
<dbReference type="Pfam" id="PF05708">
    <property type="entry name" value="Peptidase_C92"/>
    <property type="match status" value="1"/>
</dbReference>
<accession>A0ABQ2GQ42</accession>
<gene>
    <name evidence="1" type="ORF">GCM10009425_16990</name>
</gene>
<dbReference type="Gene3D" id="3.90.1720.10">
    <property type="entry name" value="endopeptidase domain like (from Nostoc punctiforme)"/>
    <property type="match status" value="1"/>
</dbReference>
<name>A0ABQ2GQ42_9PSED</name>
<protein>
    <recommendedName>
        <fullName evidence="3">Permuted papain-like amidase enzyme, YaeF/YiiX, C92 family</fullName>
    </recommendedName>
</protein>
<reference evidence="2" key="1">
    <citation type="journal article" date="2019" name="Int. J. Syst. Evol. Microbiol.">
        <title>The Global Catalogue of Microorganisms (GCM) 10K type strain sequencing project: providing services to taxonomists for standard genome sequencing and annotation.</title>
        <authorList>
            <consortium name="The Broad Institute Genomics Platform"/>
            <consortium name="The Broad Institute Genome Sequencing Center for Infectious Disease"/>
            <person name="Wu L."/>
            <person name="Ma J."/>
        </authorList>
    </citation>
    <scope>NUCLEOTIDE SEQUENCE [LARGE SCALE GENOMIC DNA]</scope>
    <source>
        <strain evidence="2">JCM 13501</strain>
    </source>
</reference>
<dbReference type="Proteomes" id="UP000616499">
    <property type="component" value="Unassembled WGS sequence"/>
</dbReference>
<evidence type="ECO:0008006" key="3">
    <source>
        <dbReference type="Google" id="ProtNLM"/>
    </source>
</evidence>
<organism evidence="1 2">
    <name type="scientific">Pseudomonas asuensis</name>
    <dbReference type="NCBI Taxonomy" id="1825787"/>
    <lineage>
        <taxon>Bacteria</taxon>
        <taxon>Pseudomonadati</taxon>
        <taxon>Pseudomonadota</taxon>
        <taxon>Gammaproteobacteria</taxon>
        <taxon>Pseudomonadales</taxon>
        <taxon>Pseudomonadaceae</taxon>
        <taxon>Pseudomonas</taxon>
    </lineage>
</organism>
<sequence>MSVLCRWALAALVCIGLAMAVYSTRLTETLAPPSAQRLDPSLLAVGDWLFRLGTSTDSRIVERVSGGEFSHIGMVVATNPAVLVIHATTDDDPRHLNQVLLTPLEDFLKPEMAKHFAVARPDFLSGEQKERIAQYLQGALGRSFVLEPRDKPHLYCTTLLAEAITTQLPSFMPRWTSLNAPVFRGDYLFPQAFVEYPGLKWIYRQ</sequence>
<keyword evidence="2" id="KW-1185">Reference proteome</keyword>
<dbReference type="RefSeq" id="WP_229685283.1">
    <property type="nucleotide sequence ID" value="NZ_BMNW01000003.1"/>
</dbReference>
<evidence type="ECO:0000313" key="1">
    <source>
        <dbReference type="EMBL" id="GGM06295.1"/>
    </source>
</evidence>
<proteinExistence type="predicted"/>
<dbReference type="EMBL" id="BMNW01000003">
    <property type="protein sequence ID" value="GGM06295.1"/>
    <property type="molecule type" value="Genomic_DNA"/>
</dbReference>
<dbReference type="InterPro" id="IPR024453">
    <property type="entry name" value="Peptidase_C92"/>
</dbReference>
<evidence type="ECO:0000313" key="2">
    <source>
        <dbReference type="Proteomes" id="UP000616499"/>
    </source>
</evidence>
<comment type="caution">
    <text evidence="1">The sequence shown here is derived from an EMBL/GenBank/DDBJ whole genome shotgun (WGS) entry which is preliminary data.</text>
</comment>